<dbReference type="PANTHER" id="PTHR23502:SF186">
    <property type="entry name" value="MAJOR FACILITATOR SUPERFAMILY (MFS) PROFILE DOMAIN-CONTAINING PROTEIN"/>
    <property type="match status" value="1"/>
</dbReference>
<keyword evidence="2" id="KW-0813">Transport</keyword>
<evidence type="ECO:0000256" key="5">
    <source>
        <dbReference type="ARBA" id="ARBA00022989"/>
    </source>
</evidence>
<feature type="transmembrane region" description="Helical" evidence="8">
    <location>
        <begin position="388"/>
        <end position="408"/>
    </location>
</feature>
<gene>
    <name evidence="9" type="ORF">E0L32_000087</name>
</gene>
<evidence type="ECO:0000313" key="9">
    <source>
        <dbReference type="EMBL" id="TPX15753.1"/>
    </source>
</evidence>
<dbReference type="GO" id="GO:0022857">
    <property type="term" value="F:transmembrane transporter activity"/>
    <property type="evidence" value="ECO:0007669"/>
    <property type="project" value="TreeGrafter"/>
</dbReference>
<evidence type="ECO:0000256" key="8">
    <source>
        <dbReference type="SAM" id="Phobius"/>
    </source>
</evidence>
<dbReference type="GO" id="GO:0005886">
    <property type="term" value="C:plasma membrane"/>
    <property type="evidence" value="ECO:0007669"/>
    <property type="project" value="UniProtKB-SubCell"/>
</dbReference>
<keyword evidence="5 8" id="KW-1133">Transmembrane helix</keyword>
<dbReference type="EMBL" id="SKBQ01000001">
    <property type="protein sequence ID" value="TPX15753.1"/>
    <property type="molecule type" value="Genomic_DNA"/>
</dbReference>
<keyword evidence="10" id="KW-1185">Reference proteome</keyword>
<comment type="subcellular location">
    <subcellularLocation>
        <location evidence="1">Cell membrane</location>
        <topology evidence="1">Multi-pass membrane protein</topology>
    </subcellularLocation>
</comment>
<feature type="region of interest" description="Disordered" evidence="7">
    <location>
        <begin position="557"/>
        <end position="576"/>
    </location>
</feature>
<feature type="transmembrane region" description="Helical" evidence="8">
    <location>
        <begin position="190"/>
        <end position="217"/>
    </location>
</feature>
<organism evidence="9 10">
    <name type="scientific">Thyridium curvatum</name>
    <dbReference type="NCBI Taxonomy" id="1093900"/>
    <lineage>
        <taxon>Eukaryota</taxon>
        <taxon>Fungi</taxon>
        <taxon>Dikarya</taxon>
        <taxon>Ascomycota</taxon>
        <taxon>Pezizomycotina</taxon>
        <taxon>Sordariomycetes</taxon>
        <taxon>Sordariomycetidae</taxon>
        <taxon>Thyridiales</taxon>
        <taxon>Thyridiaceae</taxon>
        <taxon>Thyridium</taxon>
    </lineage>
</organism>
<comment type="caution">
    <text evidence="9">The sequence shown here is derived from an EMBL/GenBank/DDBJ whole genome shotgun (WGS) entry which is preliminary data.</text>
</comment>
<dbReference type="InterPro" id="IPR036259">
    <property type="entry name" value="MFS_trans_sf"/>
</dbReference>
<dbReference type="Proteomes" id="UP000319257">
    <property type="component" value="Unassembled WGS sequence"/>
</dbReference>
<keyword evidence="6 8" id="KW-0472">Membrane</keyword>
<feature type="transmembrane region" description="Helical" evidence="8">
    <location>
        <begin position="303"/>
        <end position="326"/>
    </location>
</feature>
<name>A0A507B7T5_9PEZI</name>
<protein>
    <submittedName>
        <fullName evidence="9">Uncharacterized protein</fullName>
    </submittedName>
</protein>
<feature type="transmembrane region" description="Helical" evidence="8">
    <location>
        <begin position="79"/>
        <end position="97"/>
    </location>
</feature>
<evidence type="ECO:0000313" key="10">
    <source>
        <dbReference type="Proteomes" id="UP000319257"/>
    </source>
</evidence>
<feature type="transmembrane region" description="Helical" evidence="8">
    <location>
        <begin position="414"/>
        <end position="435"/>
    </location>
</feature>
<evidence type="ECO:0000256" key="1">
    <source>
        <dbReference type="ARBA" id="ARBA00004651"/>
    </source>
</evidence>
<evidence type="ECO:0000256" key="6">
    <source>
        <dbReference type="ARBA" id="ARBA00023136"/>
    </source>
</evidence>
<feature type="transmembrane region" description="Helical" evidence="8">
    <location>
        <begin position="37"/>
        <end position="59"/>
    </location>
</feature>
<feature type="transmembrane region" description="Helical" evidence="8">
    <location>
        <begin position="509"/>
        <end position="530"/>
    </location>
</feature>
<feature type="transmembrane region" description="Helical" evidence="8">
    <location>
        <begin position="104"/>
        <end position="124"/>
    </location>
</feature>
<feature type="transmembrane region" description="Helical" evidence="8">
    <location>
        <begin position="473"/>
        <end position="497"/>
    </location>
</feature>
<evidence type="ECO:0000256" key="3">
    <source>
        <dbReference type="ARBA" id="ARBA00022475"/>
    </source>
</evidence>
<dbReference type="GeneID" id="41967534"/>
<keyword evidence="4 8" id="KW-0812">Transmembrane</keyword>
<evidence type="ECO:0000256" key="4">
    <source>
        <dbReference type="ARBA" id="ARBA00022692"/>
    </source>
</evidence>
<dbReference type="RefSeq" id="XP_030997464.1">
    <property type="nucleotide sequence ID" value="XM_031143558.1"/>
</dbReference>
<feature type="transmembrane region" description="Helical" evidence="8">
    <location>
        <begin position="338"/>
        <end position="357"/>
    </location>
</feature>
<feature type="transmembrane region" description="Helical" evidence="8">
    <location>
        <begin position="223"/>
        <end position="242"/>
    </location>
</feature>
<dbReference type="InParanoid" id="A0A507B7T5"/>
<sequence length="628" mass="69629">MKGRSHVSLKETQGVNVAHLYNDRGVARDWSPQRKRCVATVACISTAMIGVLIGIYAGLVPALQYYIGDDKHYTILGNVFFYLGLAVTTLLFWPLPLLHGRKPYILTSLILAMPLLYPQAISVAEIRSPFVHTWRWCLLGSRAFMGLVLGFASMNFHSILTDLFGASLMSSYPHQELADKYDVRRHGGGMGVWLGIWTWCFMGSLAVGFFIGAAIINTQHPSWGFYVSIIILAFVMVLNVVCPETRPSAYRRSVMEVRDGDEISTRIARGEVMMHRVKTGPRWWGEEVYHGLRLSVEMISQPGFAAVALYFGWTYCQFVLIIILLGSLTSRYYSLRSSLVGLCVAGVAVGALVGVPFQKANIFSRARYRQKDLAHQSRARRVAWTSHLLRRTVFTALLPLMSMAYSLASRGTSTPIVIPVALAAVIGFLSCLAVAECNGLIMETFDCSDLQPATSRRRRTGSPKRLRRNFSSFPRVTAGFAISHAIAFILAAGTTGVGGLVRRRLGQQAATGVGSGILVALTALFSAVLVRFKTVQVVPETETSKMEKWDEVRRHSLRRRSAARSEGGGRTAGDDLQGALQDAEPWRPPLVLGSPTHPTRRMNLLELGSMTRWSEIRRKNRVIDEWSN</sequence>
<dbReference type="OrthoDB" id="10250282at2759"/>
<evidence type="ECO:0000256" key="7">
    <source>
        <dbReference type="SAM" id="MobiDB-lite"/>
    </source>
</evidence>
<keyword evidence="3" id="KW-1003">Cell membrane</keyword>
<dbReference type="STRING" id="1093900.A0A507B7T5"/>
<accession>A0A507B7T5</accession>
<reference evidence="9 10" key="1">
    <citation type="submission" date="2019-06" db="EMBL/GenBank/DDBJ databases">
        <title>Draft genome sequence of the filamentous fungus Phialemoniopsis curvata isolated from diesel fuel.</title>
        <authorList>
            <person name="Varaljay V.A."/>
            <person name="Lyon W.J."/>
            <person name="Crouch A.L."/>
            <person name="Drake C.E."/>
            <person name="Hollomon J.M."/>
            <person name="Nadeau L.J."/>
            <person name="Nunn H.S."/>
            <person name="Stevenson B.S."/>
            <person name="Bojanowski C.L."/>
            <person name="Crookes-Goodson W.J."/>
        </authorList>
    </citation>
    <scope>NUCLEOTIDE SEQUENCE [LARGE SCALE GENOMIC DNA]</scope>
    <source>
        <strain evidence="9 10">D216</strain>
    </source>
</reference>
<feature type="transmembrane region" description="Helical" evidence="8">
    <location>
        <begin position="144"/>
        <end position="169"/>
    </location>
</feature>
<dbReference type="AlphaFoldDB" id="A0A507B7T5"/>
<dbReference type="Gene3D" id="1.20.1250.20">
    <property type="entry name" value="MFS general substrate transporter like domains"/>
    <property type="match status" value="1"/>
</dbReference>
<dbReference type="PANTHER" id="PTHR23502">
    <property type="entry name" value="MAJOR FACILITATOR SUPERFAMILY"/>
    <property type="match status" value="1"/>
</dbReference>
<proteinExistence type="predicted"/>
<dbReference type="SUPFAM" id="SSF103473">
    <property type="entry name" value="MFS general substrate transporter"/>
    <property type="match status" value="1"/>
</dbReference>
<evidence type="ECO:0000256" key="2">
    <source>
        <dbReference type="ARBA" id="ARBA00022448"/>
    </source>
</evidence>